<organism evidence="1">
    <name type="scientific">Cacopsylla melanoneura</name>
    <dbReference type="NCBI Taxonomy" id="428564"/>
    <lineage>
        <taxon>Eukaryota</taxon>
        <taxon>Metazoa</taxon>
        <taxon>Ecdysozoa</taxon>
        <taxon>Arthropoda</taxon>
        <taxon>Hexapoda</taxon>
        <taxon>Insecta</taxon>
        <taxon>Pterygota</taxon>
        <taxon>Neoptera</taxon>
        <taxon>Paraneoptera</taxon>
        <taxon>Hemiptera</taxon>
        <taxon>Sternorrhyncha</taxon>
        <taxon>Psylloidea</taxon>
        <taxon>Psyllidae</taxon>
        <taxon>Psyllinae</taxon>
        <taxon>Cacopsylla</taxon>
    </lineage>
</organism>
<accession>A0A8D9AMU0</accession>
<dbReference type="EMBL" id="HBUF01577708">
    <property type="protein sequence ID" value="CAG6768932.1"/>
    <property type="molecule type" value="Transcribed_RNA"/>
</dbReference>
<protein>
    <submittedName>
        <fullName evidence="1">Uncharacterized protein</fullName>
    </submittedName>
</protein>
<dbReference type="AlphaFoldDB" id="A0A8D9AMU0"/>
<sequence>MVVSDNIPWTSAARLESNALLYLLKMPKPRTRPLSHLLRHPPFPLPPPSCVTSVGYNILRVQCSILTVLPVLIVSATRTILDRTQVPTVEKSRVMLSFIMEVICKRDVLQSTLGTTDVVQFSLDVPPLKTLS</sequence>
<evidence type="ECO:0000313" key="1">
    <source>
        <dbReference type="EMBL" id="CAG6768935.1"/>
    </source>
</evidence>
<dbReference type="EMBL" id="HBUF01577709">
    <property type="protein sequence ID" value="CAG6768935.1"/>
    <property type="molecule type" value="Transcribed_RNA"/>
</dbReference>
<reference evidence="1" key="1">
    <citation type="submission" date="2021-05" db="EMBL/GenBank/DDBJ databases">
        <authorList>
            <person name="Alioto T."/>
            <person name="Alioto T."/>
            <person name="Gomez Garrido J."/>
        </authorList>
    </citation>
    <scope>NUCLEOTIDE SEQUENCE</scope>
</reference>
<name>A0A8D9AMU0_9HEMI</name>
<proteinExistence type="predicted"/>
<dbReference type="EMBL" id="HBUF01577710">
    <property type="protein sequence ID" value="CAG6768938.1"/>
    <property type="molecule type" value="Transcribed_RNA"/>
</dbReference>